<keyword evidence="3" id="KW-1185">Reference proteome</keyword>
<dbReference type="Proteomes" id="UP001219525">
    <property type="component" value="Unassembled WGS sequence"/>
</dbReference>
<keyword evidence="1" id="KW-1133">Transmembrane helix</keyword>
<reference evidence="2" key="1">
    <citation type="submission" date="2023-03" db="EMBL/GenBank/DDBJ databases">
        <title>Massive genome expansion in bonnet fungi (Mycena s.s.) driven by repeated elements and novel gene families across ecological guilds.</title>
        <authorList>
            <consortium name="Lawrence Berkeley National Laboratory"/>
            <person name="Harder C.B."/>
            <person name="Miyauchi S."/>
            <person name="Viragh M."/>
            <person name="Kuo A."/>
            <person name="Thoen E."/>
            <person name="Andreopoulos B."/>
            <person name="Lu D."/>
            <person name="Skrede I."/>
            <person name="Drula E."/>
            <person name="Henrissat B."/>
            <person name="Morin E."/>
            <person name="Kohler A."/>
            <person name="Barry K."/>
            <person name="LaButti K."/>
            <person name="Morin E."/>
            <person name="Salamov A."/>
            <person name="Lipzen A."/>
            <person name="Mereny Z."/>
            <person name="Hegedus B."/>
            <person name="Baldrian P."/>
            <person name="Stursova M."/>
            <person name="Weitz H."/>
            <person name="Taylor A."/>
            <person name="Grigoriev I.V."/>
            <person name="Nagy L.G."/>
            <person name="Martin F."/>
            <person name="Kauserud H."/>
        </authorList>
    </citation>
    <scope>NUCLEOTIDE SEQUENCE</scope>
    <source>
        <strain evidence="2">9144</strain>
    </source>
</reference>
<dbReference type="AlphaFoldDB" id="A0AAD6YP99"/>
<evidence type="ECO:0008006" key="4">
    <source>
        <dbReference type="Google" id="ProtNLM"/>
    </source>
</evidence>
<keyword evidence="1" id="KW-0472">Membrane</keyword>
<accession>A0AAD6YP99</accession>
<organism evidence="2 3">
    <name type="scientific">Mycena pura</name>
    <dbReference type="NCBI Taxonomy" id="153505"/>
    <lineage>
        <taxon>Eukaryota</taxon>
        <taxon>Fungi</taxon>
        <taxon>Dikarya</taxon>
        <taxon>Basidiomycota</taxon>
        <taxon>Agaricomycotina</taxon>
        <taxon>Agaricomycetes</taxon>
        <taxon>Agaricomycetidae</taxon>
        <taxon>Agaricales</taxon>
        <taxon>Marasmiineae</taxon>
        <taxon>Mycenaceae</taxon>
        <taxon>Mycena</taxon>
    </lineage>
</organism>
<name>A0AAD6YP99_9AGAR</name>
<proteinExistence type="predicted"/>
<feature type="transmembrane region" description="Helical" evidence="1">
    <location>
        <begin position="81"/>
        <end position="104"/>
    </location>
</feature>
<gene>
    <name evidence="2" type="ORF">GGX14DRAFT_639132</name>
</gene>
<feature type="transmembrane region" description="Helical" evidence="1">
    <location>
        <begin position="134"/>
        <end position="155"/>
    </location>
</feature>
<evidence type="ECO:0000313" key="2">
    <source>
        <dbReference type="EMBL" id="KAJ7225486.1"/>
    </source>
</evidence>
<keyword evidence="1" id="KW-0812">Transmembrane</keyword>
<feature type="transmembrane region" description="Helical" evidence="1">
    <location>
        <begin position="12"/>
        <end position="33"/>
    </location>
</feature>
<evidence type="ECO:0000313" key="3">
    <source>
        <dbReference type="Proteomes" id="UP001219525"/>
    </source>
</evidence>
<feature type="transmembrane region" description="Helical" evidence="1">
    <location>
        <begin position="45"/>
        <end position="69"/>
    </location>
</feature>
<evidence type="ECO:0000256" key="1">
    <source>
        <dbReference type="SAM" id="Phobius"/>
    </source>
</evidence>
<sequence length="166" mass="18151">MSPAEAHYHPLLFSMMSLAGLAEMGLTAFLVNAGNTHGTWPSPRYHALLILVLFNATWTVVFSVAYMLWVFDGMKHVLANVASSIFWLAVTAILWGVSAGIFHITRTGGDCPTSAVISRCRQSLTVEALAWTEFAIAVVALLLTCVWTGTGLDWGRRGVHDSRRMV</sequence>
<dbReference type="EMBL" id="JARJCW010000004">
    <property type="protein sequence ID" value="KAJ7225486.1"/>
    <property type="molecule type" value="Genomic_DNA"/>
</dbReference>
<protein>
    <recommendedName>
        <fullName evidence="4">MARVEL domain-containing protein</fullName>
    </recommendedName>
</protein>
<comment type="caution">
    <text evidence="2">The sequence shown here is derived from an EMBL/GenBank/DDBJ whole genome shotgun (WGS) entry which is preliminary data.</text>
</comment>